<dbReference type="SUPFAM" id="SSF52418">
    <property type="entry name" value="Nucleoside phosphorylase/phosphoribosyltransferase catalytic domain"/>
    <property type="match status" value="1"/>
</dbReference>
<dbReference type="GO" id="GO:0006213">
    <property type="term" value="P:pyrimidine nucleoside metabolic process"/>
    <property type="evidence" value="ECO:0007669"/>
    <property type="project" value="InterPro"/>
</dbReference>
<evidence type="ECO:0000256" key="6">
    <source>
        <dbReference type="ARBA" id="ARBA00014680"/>
    </source>
</evidence>
<dbReference type="NCBIfam" id="NF004490">
    <property type="entry name" value="PRK05820.1"/>
    <property type="match status" value="1"/>
</dbReference>
<comment type="catalytic activity">
    <reaction evidence="9">
        <text>uridine + phosphate = alpha-D-ribose 1-phosphate + uracil</text>
        <dbReference type="Rhea" id="RHEA:24388"/>
        <dbReference type="ChEBI" id="CHEBI:16704"/>
        <dbReference type="ChEBI" id="CHEBI:17568"/>
        <dbReference type="ChEBI" id="CHEBI:43474"/>
        <dbReference type="ChEBI" id="CHEBI:57720"/>
        <dbReference type="EC" id="2.4.2.2"/>
    </reaction>
</comment>
<dbReference type="Pfam" id="PF00591">
    <property type="entry name" value="Glycos_transf_3"/>
    <property type="match status" value="1"/>
</dbReference>
<evidence type="ECO:0000256" key="8">
    <source>
        <dbReference type="ARBA" id="ARBA00022679"/>
    </source>
</evidence>
<comment type="caution">
    <text evidence="12">The sequence shown here is derived from an EMBL/GenBank/DDBJ whole genome shotgun (WGS) entry which is preliminary data.</text>
</comment>
<dbReference type="EC" id="2.4.2.2" evidence="5"/>
<proteinExistence type="inferred from homology"/>
<dbReference type="STRING" id="1034346.GCA_000313565_03424"/>
<dbReference type="PANTHER" id="PTHR10515">
    <property type="entry name" value="THYMIDINE PHOSPHORYLASE"/>
    <property type="match status" value="1"/>
</dbReference>
<dbReference type="InterPro" id="IPR018090">
    <property type="entry name" value="Pyrmidine_PPas_bac/euk"/>
</dbReference>
<dbReference type="PROSITE" id="PS00647">
    <property type="entry name" value="THYMID_PHOSPHORYLASE"/>
    <property type="match status" value="1"/>
</dbReference>
<dbReference type="InterPro" id="IPR017872">
    <property type="entry name" value="Pyrmidine_PPase_CS"/>
</dbReference>
<dbReference type="EMBL" id="QJKH01000013">
    <property type="protein sequence ID" value="PXX76919.1"/>
    <property type="molecule type" value="Genomic_DNA"/>
</dbReference>
<dbReference type="SUPFAM" id="SSF54680">
    <property type="entry name" value="Pyrimidine nucleoside phosphorylase C-terminal domain"/>
    <property type="match status" value="1"/>
</dbReference>
<sequence>MRFVDIIEKKRDGGRLSREEINFWISEYVAERIPDYQVSALCMAIYFQGMDGEEIADLCNAMLHSGDIIDLSSIQGIKVDKHSTGGVGDKTSLSLTPMVAACGAKVAKMSGRGLGHTGGTLDKVESIKGFNVFLDEDAFVKQVNDIGIALIGQTKSLVPADKKLYALRDVTATVNSIPLIASSIMSKKLAAGSDAILLDVKFGEGAFMQSVEDAEELAATMITIGKHLGRDTRAMISNMNQPLGNAIGNALEVKEAIATLKNEGPADFTELCLQAGSIMLVQAKIAENEEAAMVMLKKSIEDGSALAKLMELVAAQGGDVEQIKHPELLPTSKTVVEIKTHKNGWIRELKALELGTLAMQIGAGRAVKEDTIDPAVGIVLNKKAGDAIHDGDVLAYVHINAPLSDEWINHFHECFVVSDTVCEKMPLIVKVL</sequence>
<evidence type="ECO:0000256" key="4">
    <source>
        <dbReference type="ARBA" id="ARBA00011738"/>
    </source>
</evidence>
<name>A0A318KGS0_9FIRM</name>
<dbReference type="GO" id="GO:0005829">
    <property type="term" value="C:cytosol"/>
    <property type="evidence" value="ECO:0007669"/>
    <property type="project" value="TreeGrafter"/>
</dbReference>
<evidence type="ECO:0000256" key="5">
    <source>
        <dbReference type="ARBA" id="ARBA00011889"/>
    </source>
</evidence>
<dbReference type="InterPro" id="IPR036320">
    <property type="entry name" value="Glycosyl_Trfase_fam3_N_dom_sf"/>
</dbReference>
<evidence type="ECO:0000256" key="10">
    <source>
        <dbReference type="ARBA" id="ARBA00048525"/>
    </source>
</evidence>
<dbReference type="AlphaFoldDB" id="A0A318KGS0"/>
<dbReference type="Pfam" id="PF07831">
    <property type="entry name" value="PYNP_C"/>
    <property type="match status" value="1"/>
</dbReference>
<dbReference type="InterPro" id="IPR035902">
    <property type="entry name" value="Nuc_phospho_transferase"/>
</dbReference>
<dbReference type="InterPro" id="IPR036566">
    <property type="entry name" value="PYNP-like_C_sf"/>
</dbReference>
<reference evidence="12 13" key="1">
    <citation type="submission" date="2018-05" db="EMBL/GenBank/DDBJ databases">
        <title>Genomic Encyclopedia of Type Strains, Phase IV (KMG-IV): sequencing the most valuable type-strain genomes for metagenomic binning, comparative biology and taxonomic classification.</title>
        <authorList>
            <person name="Goeker M."/>
        </authorList>
    </citation>
    <scope>NUCLEOTIDE SEQUENCE [LARGE SCALE GENOMIC DNA]</scope>
    <source>
        <strain evidence="12 13">JC118</strain>
    </source>
</reference>
<protein>
    <recommendedName>
        <fullName evidence="6">Pyrimidine-nucleoside phosphorylase</fullName>
        <ecNumber evidence="5">2.4.2.2</ecNumber>
    </recommendedName>
</protein>
<comment type="catalytic activity">
    <reaction evidence="10">
        <text>thymidine + phosphate = 2-deoxy-alpha-D-ribose 1-phosphate + thymine</text>
        <dbReference type="Rhea" id="RHEA:16037"/>
        <dbReference type="ChEBI" id="CHEBI:17748"/>
        <dbReference type="ChEBI" id="CHEBI:17821"/>
        <dbReference type="ChEBI" id="CHEBI:43474"/>
        <dbReference type="ChEBI" id="CHEBI:57259"/>
        <dbReference type="EC" id="2.4.2.2"/>
    </reaction>
</comment>
<comment type="function">
    <text evidence="2">Catalyzes phosphorolysis of the pyrimidine nucleosides uridine, thymidine and 2'-deoxyuridine with the formation of the corresponding pyrimidine base and ribose-1-phosphate.</text>
</comment>
<dbReference type="RefSeq" id="WP_022939703.1">
    <property type="nucleotide sequence ID" value="NZ_CABKRQ010000011.1"/>
</dbReference>
<dbReference type="InterPro" id="IPR017459">
    <property type="entry name" value="Glycosyl_Trfase_fam3_N_dom"/>
</dbReference>
<dbReference type="InterPro" id="IPR000053">
    <property type="entry name" value="Thymidine/pyrmidine_PPase"/>
</dbReference>
<dbReference type="InterPro" id="IPR013102">
    <property type="entry name" value="PYNP_C"/>
</dbReference>
<dbReference type="Gene3D" id="3.90.1170.30">
    <property type="entry name" value="Pyrimidine nucleoside phosphorylase-like, C-terminal domain"/>
    <property type="match status" value="1"/>
</dbReference>
<dbReference type="GO" id="GO:0004645">
    <property type="term" value="F:1,4-alpha-oligoglucan phosphorylase activity"/>
    <property type="evidence" value="ECO:0007669"/>
    <property type="project" value="InterPro"/>
</dbReference>
<evidence type="ECO:0000256" key="7">
    <source>
        <dbReference type="ARBA" id="ARBA00022676"/>
    </source>
</evidence>
<dbReference type="FunFam" id="3.40.1030.10:FF:000003">
    <property type="entry name" value="Pyrimidine-nucleoside phosphorylase"/>
    <property type="match status" value="1"/>
</dbReference>
<dbReference type="Pfam" id="PF02885">
    <property type="entry name" value="Glycos_trans_3N"/>
    <property type="match status" value="1"/>
</dbReference>
<gene>
    <name evidence="12" type="ORF">DES51_113114</name>
</gene>
<comment type="similarity">
    <text evidence="3">Belongs to the thymidine/pyrimidine-nucleoside phosphorylase family.</text>
</comment>
<evidence type="ECO:0000259" key="11">
    <source>
        <dbReference type="SMART" id="SM00941"/>
    </source>
</evidence>
<dbReference type="GO" id="GO:0009032">
    <property type="term" value="F:thymidine phosphorylase activity"/>
    <property type="evidence" value="ECO:0007669"/>
    <property type="project" value="TreeGrafter"/>
</dbReference>
<dbReference type="InterPro" id="IPR000312">
    <property type="entry name" value="Glycosyl_Trfase_fam3"/>
</dbReference>
<dbReference type="OrthoDB" id="9763887at2"/>
<organism evidence="12 13">
    <name type="scientific">Dielma fastidiosa</name>
    <dbReference type="NCBI Taxonomy" id="1034346"/>
    <lineage>
        <taxon>Bacteria</taxon>
        <taxon>Bacillati</taxon>
        <taxon>Bacillota</taxon>
        <taxon>Erysipelotrichia</taxon>
        <taxon>Erysipelotrichales</taxon>
        <taxon>Erysipelotrichaceae</taxon>
        <taxon>Dielma</taxon>
    </lineage>
</organism>
<keyword evidence="8" id="KW-0808">Transferase</keyword>
<accession>A0A318KGS0</accession>
<dbReference type="GO" id="GO:0006206">
    <property type="term" value="P:pyrimidine nucleobase metabolic process"/>
    <property type="evidence" value="ECO:0007669"/>
    <property type="project" value="InterPro"/>
</dbReference>
<comment type="subunit">
    <text evidence="4">Homodimer.</text>
</comment>
<evidence type="ECO:0000256" key="1">
    <source>
        <dbReference type="ARBA" id="ARBA00001066"/>
    </source>
</evidence>
<dbReference type="PANTHER" id="PTHR10515:SF0">
    <property type="entry name" value="THYMIDINE PHOSPHORYLASE"/>
    <property type="match status" value="1"/>
</dbReference>
<dbReference type="NCBIfam" id="NF004747">
    <property type="entry name" value="PRK06078.1"/>
    <property type="match status" value="1"/>
</dbReference>
<evidence type="ECO:0000256" key="9">
    <source>
        <dbReference type="ARBA" id="ARBA00048453"/>
    </source>
</evidence>
<evidence type="ECO:0000313" key="12">
    <source>
        <dbReference type="EMBL" id="PXX76919.1"/>
    </source>
</evidence>
<dbReference type="SMART" id="SM00941">
    <property type="entry name" value="PYNP_C"/>
    <property type="match status" value="1"/>
</dbReference>
<dbReference type="NCBIfam" id="TIGR02644">
    <property type="entry name" value="Y_phosphoryl"/>
    <property type="match status" value="1"/>
</dbReference>
<keyword evidence="13" id="KW-1185">Reference proteome</keyword>
<feature type="domain" description="Pyrimidine nucleoside phosphorylase C-terminal" evidence="11">
    <location>
        <begin position="345"/>
        <end position="418"/>
    </location>
</feature>
<dbReference type="Gene3D" id="3.40.1030.10">
    <property type="entry name" value="Nucleoside phosphorylase/phosphoribosyltransferase catalytic domain"/>
    <property type="match status" value="1"/>
</dbReference>
<evidence type="ECO:0000256" key="3">
    <source>
        <dbReference type="ARBA" id="ARBA00006915"/>
    </source>
</evidence>
<dbReference type="PIRSF" id="PIRSF000478">
    <property type="entry name" value="TP_PyNP"/>
    <property type="match status" value="1"/>
</dbReference>
<dbReference type="Gene3D" id="1.20.970.10">
    <property type="entry name" value="Transferase, Pyrimidine Nucleoside Phosphorylase, Chain C"/>
    <property type="match status" value="1"/>
</dbReference>
<keyword evidence="7" id="KW-0328">Glycosyltransferase</keyword>
<dbReference type="Proteomes" id="UP000247612">
    <property type="component" value="Unassembled WGS sequence"/>
</dbReference>
<evidence type="ECO:0000313" key="13">
    <source>
        <dbReference type="Proteomes" id="UP000247612"/>
    </source>
</evidence>
<dbReference type="SUPFAM" id="SSF47648">
    <property type="entry name" value="Nucleoside phosphorylase/phosphoribosyltransferase N-terminal domain"/>
    <property type="match status" value="1"/>
</dbReference>
<evidence type="ECO:0000256" key="2">
    <source>
        <dbReference type="ARBA" id="ARBA00003877"/>
    </source>
</evidence>
<comment type="catalytic activity">
    <reaction evidence="1">
        <text>2'-deoxyuridine + phosphate = 2-deoxy-alpha-D-ribose 1-phosphate + uracil</text>
        <dbReference type="Rhea" id="RHEA:22824"/>
        <dbReference type="ChEBI" id="CHEBI:16450"/>
        <dbReference type="ChEBI" id="CHEBI:17568"/>
        <dbReference type="ChEBI" id="CHEBI:43474"/>
        <dbReference type="ChEBI" id="CHEBI:57259"/>
        <dbReference type="EC" id="2.4.2.2"/>
    </reaction>
</comment>